<dbReference type="Proteomes" id="UP001159363">
    <property type="component" value="Chromosome 6"/>
</dbReference>
<reference evidence="1 2" key="1">
    <citation type="submission" date="2023-02" db="EMBL/GenBank/DDBJ databases">
        <title>LHISI_Scaffold_Assembly.</title>
        <authorList>
            <person name="Stuart O.P."/>
            <person name="Cleave R."/>
            <person name="Magrath M.J.L."/>
            <person name="Mikheyev A.S."/>
        </authorList>
    </citation>
    <scope>NUCLEOTIDE SEQUENCE [LARGE SCALE GENOMIC DNA]</scope>
    <source>
        <strain evidence="1">Daus_M_001</strain>
        <tissue evidence="1">Leg muscle</tissue>
    </source>
</reference>
<evidence type="ECO:0000313" key="1">
    <source>
        <dbReference type="EMBL" id="KAJ8878637.1"/>
    </source>
</evidence>
<organism evidence="1 2">
    <name type="scientific">Dryococelus australis</name>
    <dbReference type="NCBI Taxonomy" id="614101"/>
    <lineage>
        <taxon>Eukaryota</taxon>
        <taxon>Metazoa</taxon>
        <taxon>Ecdysozoa</taxon>
        <taxon>Arthropoda</taxon>
        <taxon>Hexapoda</taxon>
        <taxon>Insecta</taxon>
        <taxon>Pterygota</taxon>
        <taxon>Neoptera</taxon>
        <taxon>Polyneoptera</taxon>
        <taxon>Phasmatodea</taxon>
        <taxon>Verophasmatodea</taxon>
        <taxon>Anareolatae</taxon>
        <taxon>Phasmatidae</taxon>
        <taxon>Eurycanthinae</taxon>
        <taxon>Dryococelus</taxon>
    </lineage>
</organism>
<sequence length="117" mass="12912">MRVGETIPRSSALTIPFSRTAATTAGLTTTNSAASHPQPGGKAISKILVDGMLATQQQMGKIVRQLNIQLRIRDIEMATAAFVTIDDIREEGILYVPWLTEEGTMVYYAAYRIHFKK</sequence>
<protein>
    <submittedName>
        <fullName evidence="1">Uncharacterized protein</fullName>
    </submittedName>
</protein>
<name>A0ABQ9H304_9NEOP</name>
<proteinExistence type="predicted"/>
<dbReference type="EMBL" id="JARBHB010000007">
    <property type="protein sequence ID" value="KAJ8878637.1"/>
    <property type="molecule type" value="Genomic_DNA"/>
</dbReference>
<keyword evidence="2" id="KW-1185">Reference proteome</keyword>
<accession>A0ABQ9H304</accession>
<gene>
    <name evidence="1" type="ORF">PR048_019220</name>
</gene>
<comment type="caution">
    <text evidence="1">The sequence shown here is derived from an EMBL/GenBank/DDBJ whole genome shotgun (WGS) entry which is preliminary data.</text>
</comment>
<evidence type="ECO:0000313" key="2">
    <source>
        <dbReference type="Proteomes" id="UP001159363"/>
    </source>
</evidence>